<organism evidence="8">
    <name type="scientific">Jatropha curcas</name>
    <name type="common">Barbados nut</name>
    <dbReference type="NCBI Taxonomy" id="180498"/>
    <lineage>
        <taxon>Eukaryota</taxon>
        <taxon>Viridiplantae</taxon>
        <taxon>Streptophyta</taxon>
        <taxon>Embryophyta</taxon>
        <taxon>Tracheophyta</taxon>
        <taxon>Spermatophyta</taxon>
        <taxon>Magnoliopsida</taxon>
        <taxon>eudicotyledons</taxon>
        <taxon>Gunneridae</taxon>
        <taxon>Pentapetalae</taxon>
        <taxon>rosids</taxon>
        <taxon>fabids</taxon>
        <taxon>Malpighiales</taxon>
        <taxon>Euphorbiaceae</taxon>
        <taxon>Crotonoideae</taxon>
        <taxon>Jatropheae</taxon>
        <taxon>Jatropha</taxon>
    </lineage>
</organism>
<accession>E6NUA6</accession>
<gene>
    <name evidence="8" type="primary">JHL22C18.7</name>
</gene>
<name>E6NUA6_JATCU</name>
<dbReference type="FunFam" id="1.50.10.130:FF:000001">
    <property type="entry name" value="Isoprene synthase, chloroplastic"/>
    <property type="match status" value="1"/>
</dbReference>
<feature type="domain" description="Terpene synthase N-terminal" evidence="6">
    <location>
        <begin position="26"/>
        <end position="200"/>
    </location>
</feature>
<dbReference type="InterPro" id="IPR008949">
    <property type="entry name" value="Isoprenoid_synthase_dom_sf"/>
</dbReference>
<evidence type="ECO:0000259" key="6">
    <source>
        <dbReference type="Pfam" id="PF01397"/>
    </source>
</evidence>
<dbReference type="Gene3D" id="1.10.600.10">
    <property type="entry name" value="Farnesyl Diphosphate Synthase"/>
    <property type="match status" value="1"/>
</dbReference>
<dbReference type="InterPro" id="IPR008930">
    <property type="entry name" value="Terpenoid_cyclase/PrenylTrfase"/>
</dbReference>
<dbReference type="GO" id="GO:0120251">
    <property type="term" value="P:hydrocarbon biosynthetic process"/>
    <property type="evidence" value="ECO:0007669"/>
    <property type="project" value="UniProtKB-ARBA"/>
</dbReference>
<dbReference type="InterPro" id="IPR044814">
    <property type="entry name" value="Terpene_cyclase_plant_C1"/>
</dbReference>
<dbReference type="InterPro" id="IPR036965">
    <property type="entry name" value="Terpene_synth_N_sf"/>
</dbReference>
<sequence>MAQLSLPSKTQHDIFRPLANFPPSVWGYSFASSSPLEAEFESYTREVEALKENVKDMLKQSTGELIENIEFINLLYRLGISYHFEAEIEEQLNHIFIALPNIIHDNNYDLYTSALLFQVLRQHGYKMPCDVFKKFKDNNGEFKKSISDDVKGLLGLYEATFLSVHGEDILDEALVFTKRCLEILAAQSSPHLANRIRNALLRPFHQGIERIETRQYISFYAEEKSPNQTLLKFAKLDFNRLQLLYKQELALVSKWWKDLNLVEKLPYVRDRIVEVYIWAIGAHFEPQYALARVMITKYTKMVSVVDDTYDAYGTLDELQQFTIAVQRCNIDAIDQLPEYMKVLYRALLNLFAETENDETEGRSQRTAYAKETFKELVRAYFVEAKWFNEGYVPPFEEYISNGLVSSTYSVLPAASFIGLEKVVGSKEYEWVKENPKIVNASKLISRLMDDVTTHEHEQEREHCASGIECYMKEYGVSQKEAIDEIQKMCANAWKDINQACMKPTEVSTTLLKYYVNLARVVDFVYKYSDSYTYSTILKDDIKALFLEKLPM</sequence>
<dbReference type="GO" id="GO:0000287">
    <property type="term" value="F:magnesium ion binding"/>
    <property type="evidence" value="ECO:0007669"/>
    <property type="project" value="InterPro"/>
</dbReference>
<dbReference type="EMBL" id="AP011971">
    <property type="protein sequence ID" value="BAJ53216.1"/>
    <property type="molecule type" value="Genomic_DNA"/>
</dbReference>
<dbReference type="PANTHER" id="PTHR31225:SF231">
    <property type="entry name" value="TERPENE SYNTHASE 6-RELATED"/>
    <property type="match status" value="1"/>
</dbReference>
<dbReference type="Pfam" id="PF03936">
    <property type="entry name" value="Terpene_synth_C"/>
    <property type="match status" value="1"/>
</dbReference>
<dbReference type="SUPFAM" id="SSF48576">
    <property type="entry name" value="Terpenoid synthases"/>
    <property type="match status" value="1"/>
</dbReference>
<reference evidence="8" key="1">
    <citation type="journal article" date="2011" name="DNA Res.">
        <title>Sequence analysis of the genome of an oil-bearing tree, Jatropha curcas L.</title>
        <authorList>
            <person name="Sato S."/>
            <person name="Hirakawa H."/>
            <person name="Isobe S."/>
            <person name="Fukai E."/>
            <person name="Watanabe A."/>
            <person name="Kato M."/>
            <person name="Kawashima K."/>
            <person name="Minami C."/>
            <person name="Muraki A."/>
            <person name="Nakazaki N."/>
            <person name="Takahashi C."/>
            <person name="Nakayama S."/>
            <person name="Kishida Y."/>
            <person name="Kohara M."/>
            <person name="Yamada M."/>
            <person name="Tsuruoka H."/>
            <person name="Sasamoto S."/>
            <person name="Tabata S."/>
            <person name="Aizu T."/>
            <person name="Toyoda A."/>
            <person name="Shin-I T."/>
            <person name="Minakuchi Y."/>
            <person name="Kohara Y."/>
            <person name="Fujiyama A."/>
            <person name="Tsuchimoto S."/>
            <person name="Kajiyama S."/>
            <person name="Makigano E."/>
            <person name="Ohmido N."/>
            <person name="Shibagaki N."/>
            <person name="Cartagena J.A."/>
            <person name="Wada N."/>
            <person name="Kohinata T."/>
            <person name="Atefeh A."/>
            <person name="Yuasa S."/>
            <person name="Matsunaga S."/>
            <person name="Fukui K."/>
        </authorList>
    </citation>
    <scope>NUCLEOTIDE SEQUENCE</scope>
    <source>
        <strain evidence="8">Palawan</strain>
    </source>
</reference>
<comment type="similarity">
    <text evidence="2">Belongs to the terpene synthase family.</text>
</comment>
<dbReference type="Gene3D" id="1.50.10.130">
    <property type="entry name" value="Terpene synthase, N-terminal domain"/>
    <property type="match status" value="1"/>
</dbReference>
<dbReference type="SFLD" id="SFLDS00005">
    <property type="entry name" value="Isoprenoid_Synthase_Type_I"/>
    <property type="match status" value="1"/>
</dbReference>
<keyword evidence="3" id="KW-0479">Metal-binding</keyword>
<proteinExistence type="inferred from homology"/>
<keyword evidence="5" id="KW-0456">Lyase</keyword>
<dbReference type="Pfam" id="PF01397">
    <property type="entry name" value="Terpene_synth"/>
    <property type="match status" value="1"/>
</dbReference>
<dbReference type="InterPro" id="IPR034741">
    <property type="entry name" value="Terpene_cyclase-like_1_C"/>
</dbReference>
<dbReference type="SUPFAM" id="SSF48239">
    <property type="entry name" value="Terpenoid cyclases/Protein prenyltransferases"/>
    <property type="match status" value="1"/>
</dbReference>
<dbReference type="SFLD" id="SFLDG01019">
    <property type="entry name" value="Terpene_Cyclase_Like_1_C_Termi"/>
    <property type="match status" value="1"/>
</dbReference>
<evidence type="ECO:0000256" key="4">
    <source>
        <dbReference type="ARBA" id="ARBA00022842"/>
    </source>
</evidence>
<dbReference type="AlphaFoldDB" id="E6NUA6"/>
<evidence type="ECO:0000256" key="5">
    <source>
        <dbReference type="ARBA" id="ARBA00023239"/>
    </source>
</evidence>
<dbReference type="CDD" id="cd00684">
    <property type="entry name" value="Terpene_cyclase_plant_C1"/>
    <property type="match status" value="1"/>
</dbReference>
<comment type="cofactor">
    <cofactor evidence="1">
        <name>Mg(2+)</name>
        <dbReference type="ChEBI" id="CHEBI:18420"/>
    </cofactor>
</comment>
<dbReference type="GO" id="GO:0016102">
    <property type="term" value="P:diterpenoid biosynthetic process"/>
    <property type="evidence" value="ECO:0007669"/>
    <property type="project" value="InterPro"/>
</dbReference>
<evidence type="ECO:0000256" key="1">
    <source>
        <dbReference type="ARBA" id="ARBA00001946"/>
    </source>
</evidence>
<keyword evidence="4" id="KW-0460">Magnesium</keyword>
<dbReference type="PANTHER" id="PTHR31225">
    <property type="entry name" value="OS04G0344100 PROTEIN-RELATED"/>
    <property type="match status" value="1"/>
</dbReference>
<evidence type="ECO:0000259" key="7">
    <source>
        <dbReference type="Pfam" id="PF03936"/>
    </source>
</evidence>
<feature type="domain" description="Terpene synthase metal-binding" evidence="7">
    <location>
        <begin position="257"/>
        <end position="495"/>
    </location>
</feature>
<dbReference type="InterPro" id="IPR005630">
    <property type="entry name" value="Terpene_synthase_metal-bd"/>
</dbReference>
<dbReference type="FunFam" id="1.10.600.10:FF:000007">
    <property type="entry name" value="Isoprene synthase, chloroplastic"/>
    <property type="match status" value="1"/>
</dbReference>
<evidence type="ECO:0000313" key="8">
    <source>
        <dbReference type="EMBL" id="BAJ53216.1"/>
    </source>
</evidence>
<dbReference type="InterPro" id="IPR050148">
    <property type="entry name" value="Terpene_synthase-like"/>
</dbReference>
<evidence type="ECO:0000256" key="3">
    <source>
        <dbReference type="ARBA" id="ARBA00022723"/>
    </source>
</evidence>
<protein>
    <submittedName>
        <fullName evidence="8">JHL22C18.7 protein</fullName>
    </submittedName>
</protein>
<evidence type="ECO:0000256" key="2">
    <source>
        <dbReference type="ARBA" id="ARBA00006333"/>
    </source>
</evidence>
<dbReference type="InterPro" id="IPR001906">
    <property type="entry name" value="Terpene_synth_N"/>
</dbReference>
<dbReference type="GO" id="GO:0010333">
    <property type="term" value="F:terpene synthase activity"/>
    <property type="evidence" value="ECO:0007669"/>
    <property type="project" value="InterPro"/>
</dbReference>